<evidence type="ECO:0000313" key="6">
    <source>
        <dbReference type="Proteomes" id="UP000053872"/>
    </source>
</evidence>
<organism evidence="5 6">
    <name type="scientific">Columba livia</name>
    <name type="common">Rock dove</name>
    <dbReference type="NCBI Taxonomy" id="8932"/>
    <lineage>
        <taxon>Eukaryota</taxon>
        <taxon>Metazoa</taxon>
        <taxon>Chordata</taxon>
        <taxon>Craniata</taxon>
        <taxon>Vertebrata</taxon>
        <taxon>Euteleostomi</taxon>
        <taxon>Archelosauria</taxon>
        <taxon>Archosauria</taxon>
        <taxon>Dinosauria</taxon>
        <taxon>Saurischia</taxon>
        <taxon>Theropoda</taxon>
        <taxon>Coelurosauria</taxon>
        <taxon>Aves</taxon>
        <taxon>Neognathae</taxon>
        <taxon>Neoaves</taxon>
        <taxon>Columbimorphae</taxon>
        <taxon>Columbiformes</taxon>
        <taxon>Columbidae</taxon>
        <taxon>Columba</taxon>
    </lineage>
</organism>
<proteinExistence type="predicted"/>
<dbReference type="InterPro" id="IPR003591">
    <property type="entry name" value="Leu-rich_rpt_typical-subtyp"/>
</dbReference>
<feature type="region of interest" description="Disordered" evidence="3">
    <location>
        <begin position="566"/>
        <end position="585"/>
    </location>
</feature>
<dbReference type="SMART" id="SM00364">
    <property type="entry name" value="LRR_BAC"/>
    <property type="match status" value="3"/>
</dbReference>
<feature type="signal peptide" evidence="4">
    <location>
        <begin position="1"/>
        <end position="22"/>
    </location>
</feature>
<evidence type="ECO:0000256" key="2">
    <source>
        <dbReference type="ARBA" id="ARBA00022737"/>
    </source>
</evidence>
<reference evidence="5 6" key="1">
    <citation type="journal article" date="2013" name="Science">
        <title>Genomic diversity and evolution of the head crest in the rock pigeon.</title>
        <authorList>
            <person name="Shapiro M.D."/>
            <person name="Kronenberg Z."/>
            <person name="Li C."/>
            <person name="Domyan E.T."/>
            <person name="Pan H."/>
            <person name="Campbell M."/>
            <person name="Tan H."/>
            <person name="Huff C.D."/>
            <person name="Hu H."/>
            <person name="Vickrey A.I."/>
            <person name="Nielsen S.C."/>
            <person name="Stringham S.A."/>
            <person name="Hu H."/>
            <person name="Willerslev E."/>
            <person name="Gilbert M.T."/>
            <person name="Yandell M."/>
            <person name="Zhang G."/>
            <person name="Wang J."/>
        </authorList>
    </citation>
    <scope>NUCLEOTIDE SEQUENCE [LARGE SCALE GENOMIC DNA]</scope>
    <source>
        <tissue evidence="5">Blood</tissue>
    </source>
</reference>
<evidence type="ECO:0000256" key="3">
    <source>
        <dbReference type="SAM" id="MobiDB-lite"/>
    </source>
</evidence>
<keyword evidence="5" id="KW-0675">Receptor</keyword>
<comment type="caution">
    <text evidence="5">The sequence shown here is derived from an EMBL/GenBank/DDBJ whole genome shotgun (WGS) entry which is preliminary data.</text>
</comment>
<accession>A0A2I0M9A5</accession>
<feature type="compositionally biased region" description="Basic residues" evidence="3">
    <location>
        <begin position="568"/>
        <end position="578"/>
    </location>
</feature>
<dbReference type="SMART" id="SM00369">
    <property type="entry name" value="LRR_TYP"/>
    <property type="match status" value="3"/>
</dbReference>
<dbReference type="Gene3D" id="3.80.10.10">
    <property type="entry name" value="Ribonuclease Inhibitor"/>
    <property type="match status" value="3"/>
</dbReference>
<keyword evidence="6" id="KW-1185">Reference proteome</keyword>
<feature type="region of interest" description="Disordered" evidence="3">
    <location>
        <begin position="504"/>
        <end position="532"/>
    </location>
</feature>
<dbReference type="Proteomes" id="UP000053872">
    <property type="component" value="Unassembled WGS sequence"/>
</dbReference>
<dbReference type="PROSITE" id="PS51450">
    <property type="entry name" value="LRR"/>
    <property type="match status" value="2"/>
</dbReference>
<dbReference type="AlphaFoldDB" id="A0A2I0M9A5"/>
<keyword evidence="4" id="KW-0732">Signal</keyword>
<dbReference type="InterPro" id="IPR001611">
    <property type="entry name" value="Leu-rich_rpt"/>
</dbReference>
<dbReference type="Pfam" id="PF00560">
    <property type="entry name" value="LRR_1"/>
    <property type="match status" value="1"/>
</dbReference>
<dbReference type="PANTHER" id="PTHR45617">
    <property type="entry name" value="LEUCINE RICH REPEAT FAMILY PROTEIN"/>
    <property type="match status" value="1"/>
</dbReference>
<evidence type="ECO:0000256" key="4">
    <source>
        <dbReference type="SAM" id="SignalP"/>
    </source>
</evidence>
<evidence type="ECO:0000313" key="5">
    <source>
        <dbReference type="EMBL" id="PKK26261.1"/>
    </source>
</evidence>
<protein>
    <submittedName>
        <fullName evidence="5">Toll-like receptor 2</fullName>
    </submittedName>
</protein>
<dbReference type="InParanoid" id="A0A2I0M9A5"/>
<feature type="chain" id="PRO_5014182126" evidence="4">
    <location>
        <begin position="23"/>
        <end position="730"/>
    </location>
</feature>
<feature type="compositionally biased region" description="Pro residues" evidence="3">
    <location>
        <begin position="508"/>
        <end position="523"/>
    </location>
</feature>
<dbReference type="PANTHER" id="PTHR45617:SF165">
    <property type="entry name" value="COMMON DPR-INTERACTING PROTEIN-RELATED"/>
    <property type="match status" value="1"/>
</dbReference>
<keyword evidence="2" id="KW-0677">Repeat</keyword>
<evidence type="ECO:0000256" key="1">
    <source>
        <dbReference type="ARBA" id="ARBA00022614"/>
    </source>
</evidence>
<dbReference type="STRING" id="8932.A0A2I0M9A5"/>
<gene>
    <name evidence="5" type="ORF">A306_00008205</name>
</gene>
<sequence>MKPLIGSFHFYFISFLLSRAKGLPALRAPTASVSPFYTYCYLNLSSVAEAQAPKTARALNFSHNLIKKITKRDLEGFDALEVLDLSHNQIRDIEPGAFERLPSLLSVNLSFNDKSLLAAGLPPPLKLNPAREASGLLQLYEYFDRSSEAALEPPAPAEERPSVPKPLPARLRRGTGGVPPGAEGNVALSPNPDPCAAPVSGRLDLSHRPLSEDELAAMLDEDRCLARLESILELDMSHSGLQMDLLSLFALFLPMKNVRSIDASHNKLTMNVLDASSFCKFPSSKLLFLNISNNPINSLDTLCVPSTIQVIDLSFTNISQIPRNFAKKMTNLEHLYAQGNHFIYTVRPETPSVAAEYPPGSVHINAISLVWNEAGTPIESLPRRVKHLQMSNCSIVELPEWFASTMQELLFLDLSSNRISALPELPASLRHLDLSNSDIKIIPPRFKSAANLTVFNIQNNKITDMHPEYFPLALTECDISKNKLTVLSLTGALEKLEFLNVSGNLIAPPRPPPSPPHPGPQPQPHRGAPRSLWGVPSRAEILQFIGEQDLVPPARLAPGLPARVGHQQQRHHHHRGGHFRPADEPERFNRPRQAFLLQLRPVLVCERVHAAPRAADQGPRGAAVQLPPAQTGLAAAGAAARRALPALPRALVRPHGLVLVHGEAPAVREAAREQALRRLRFVQRARRRLDQGVSAGEAGSRRIQDMLPREGLQTGAPCTREHFLLHREQP</sequence>
<dbReference type="EMBL" id="AKCR02000027">
    <property type="protein sequence ID" value="PKK26261.1"/>
    <property type="molecule type" value="Genomic_DNA"/>
</dbReference>
<dbReference type="Pfam" id="PF13855">
    <property type="entry name" value="LRR_8"/>
    <property type="match status" value="2"/>
</dbReference>
<name>A0A2I0M9A5_COLLI</name>
<keyword evidence="1" id="KW-0433">Leucine-rich repeat</keyword>
<dbReference type="InterPro" id="IPR032675">
    <property type="entry name" value="LRR_dom_sf"/>
</dbReference>
<feature type="region of interest" description="Disordered" evidence="3">
    <location>
        <begin position="150"/>
        <end position="191"/>
    </location>
</feature>
<dbReference type="SUPFAM" id="SSF52058">
    <property type="entry name" value="L domain-like"/>
    <property type="match status" value="1"/>
</dbReference>